<evidence type="ECO:0000313" key="9">
    <source>
        <dbReference type="EMBL" id="TBU61027.1"/>
    </source>
</evidence>
<comment type="similarity">
    <text evidence="1">Belongs to the paxM FAD-dependent monooxygenase family.</text>
</comment>
<evidence type="ECO:0000256" key="2">
    <source>
        <dbReference type="ARBA" id="ARBA00022630"/>
    </source>
</evidence>
<feature type="domain" description="FAD-binding" evidence="7">
    <location>
        <begin position="14"/>
        <end position="368"/>
    </location>
</feature>
<dbReference type="InterPro" id="IPR050493">
    <property type="entry name" value="FAD-dep_Monooxygenase_BioMet"/>
</dbReference>
<evidence type="ECO:0000256" key="5">
    <source>
        <dbReference type="ARBA" id="ARBA00023033"/>
    </source>
</evidence>
<evidence type="ECO:0000313" key="8">
    <source>
        <dbReference type="EMBL" id="TBU30611.1"/>
    </source>
</evidence>
<dbReference type="Gene3D" id="3.50.50.60">
    <property type="entry name" value="FAD/NAD(P)-binding domain"/>
    <property type="match status" value="1"/>
</dbReference>
<keyword evidence="5" id="KW-0503">Monooxygenase</keyword>
<dbReference type="STRING" id="114155.A0A4Q9Q1H2"/>
<dbReference type="EMBL" id="ML143404">
    <property type="protein sequence ID" value="TBU30611.1"/>
    <property type="molecule type" value="Genomic_DNA"/>
</dbReference>
<dbReference type="Proteomes" id="UP000292082">
    <property type="component" value="Unassembled WGS sequence"/>
</dbReference>
<evidence type="ECO:0000256" key="1">
    <source>
        <dbReference type="ARBA" id="ARBA00007992"/>
    </source>
</evidence>
<dbReference type="Proteomes" id="UP000292957">
    <property type="component" value="Unassembled WGS sequence"/>
</dbReference>
<dbReference type="PANTHER" id="PTHR13789:SF147">
    <property type="entry name" value="PUTATIVE (AFU_ORTHOLOGUE AFUA_2G01950)-RELATED"/>
    <property type="match status" value="1"/>
</dbReference>
<evidence type="ECO:0000256" key="6">
    <source>
        <dbReference type="SAM" id="Phobius"/>
    </source>
</evidence>
<evidence type="ECO:0000256" key="4">
    <source>
        <dbReference type="ARBA" id="ARBA00023002"/>
    </source>
</evidence>
<accession>A0A4Q9Q1H2</accession>
<proteinExistence type="inferred from homology"/>
<dbReference type="EMBL" id="ML145101">
    <property type="protein sequence ID" value="TBU61027.1"/>
    <property type="molecule type" value="Genomic_DNA"/>
</dbReference>
<keyword evidence="6" id="KW-1133">Transmembrane helix</keyword>
<keyword evidence="2" id="KW-0285">Flavoprotein</keyword>
<dbReference type="GO" id="GO:0004497">
    <property type="term" value="F:monooxygenase activity"/>
    <property type="evidence" value="ECO:0007669"/>
    <property type="project" value="UniProtKB-KW"/>
</dbReference>
<dbReference type="InterPro" id="IPR036188">
    <property type="entry name" value="FAD/NAD-bd_sf"/>
</dbReference>
<dbReference type="PANTHER" id="PTHR13789">
    <property type="entry name" value="MONOOXYGENASE"/>
    <property type="match status" value="1"/>
</dbReference>
<dbReference type="InterPro" id="IPR002938">
    <property type="entry name" value="FAD-bd"/>
</dbReference>
<gene>
    <name evidence="9" type="ORF">BD310DRAFT_257270</name>
    <name evidence="8" type="ORF">BD311DRAFT_183268</name>
</gene>
<dbReference type="OrthoDB" id="5428495at2759"/>
<dbReference type="PRINTS" id="PR00420">
    <property type="entry name" value="RNGMNOXGNASE"/>
</dbReference>
<evidence type="ECO:0000313" key="10">
    <source>
        <dbReference type="Proteomes" id="UP000292082"/>
    </source>
</evidence>
<organism evidence="9 10">
    <name type="scientific">Dichomitus squalens</name>
    <dbReference type="NCBI Taxonomy" id="114155"/>
    <lineage>
        <taxon>Eukaryota</taxon>
        <taxon>Fungi</taxon>
        <taxon>Dikarya</taxon>
        <taxon>Basidiomycota</taxon>
        <taxon>Agaricomycotina</taxon>
        <taxon>Agaricomycetes</taxon>
        <taxon>Polyporales</taxon>
        <taxon>Polyporaceae</taxon>
        <taxon>Dichomitus</taxon>
    </lineage>
</organism>
<evidence type="ECO:0000259" key="7">
    <source>
        <dbReference type="Pfam" id="PF01494"/>
    </source>
</evidence>
<dbReference type="GO" id="GO:0071949">
    <property type="term" value="F:FAD binding"/>
    <property type="evidence" value="ECO:0007669"/>
    <property type="project" value="InterPro"/>
</dbReference>
<name>A0A4Q9Q1H2_9APHY</name>
<dbReference type="AlphaFoldDB" id="A0A4Q9Q1H2"/>
<keyword evidence="4" id="KW-0560">Oxidoreductase</keyword>
<protein>
    <submittedName>
        <fullName evidence="9">FAD/NAD(P)-binding domain-containing protein</fullName>
    </submittedName>
</protein>
<reference evidence="9 10" key="1">
    <citation type="submission" date="2019-01" db="EMBL/GenBank/DDBJ databases">
        <title>Draft genome sequences of three monokaryotic isolates of the white-rot basidiomycete fungus Dichomitus squalens.</title>
        <authorList>
            <consortium name="DOE Joint Genome Institute"/>
            <person name="Lopez S.C."/>
            <person name="Andreopoulos B."/>
            <person name="Pangilinan J."/>
            <person name="Lipzen A."/>
            <person name="Riley R."/>
            <person name="Ahrendt S."/>
            <person name="Ng V."/>
            <person name="Barry K."/>
            <person name="Daum C."/>
            <person name="Grigoriev I.V."/>
            <person name="Hilden K.S."/>
            <person name="Makela M.R."/>
            <person name="de Vries R.P."/>
        </authorList>
    </citation>
    <scope>NUCLEOTIDE SEQUENCE [LARGE SCALE GENOMIC DNA]</scope>
    <source>
        <strain evidence="9 10">CBS 464.89</strain>
        <strain evidence="8">OM18370.1</strain>
    </source>
</reference>
<feature type="transmembrane region" description="Helical" evidence="6">
    <location>
        <begin position="12"/>
        <end position="31"/>
    </location>
</feature>
<evidence type="ECO:0000256" key="3">
    <source>
        <dbReference type="ARBA" id="ARBA00022827"/>
    </source>
</evidence>
<sequence>MMSAIPSPAALSLDFIVVGGGIGGLAVAYVLSKAGQRVRVLEKNGMDLPSGGHRVPPNFSKILRQWMGEEELRKLSVRCVGSPSFNLRTGEVVGYLEWKPAVLAETGGDFLLMHHKDLVRTLHKLATDAGAIIDYNTEVTSVRQGTEEDAKPSVTLANGDVITADILVGADGCRSLVRQVVLEEEDCAEPGGMTLYTGVVDAEDMLDDPDLAPFILSDEWAIGMAPGRSMAGHPVAAKKQYAYHIYSWNNLYGLPQGGEETWDEIYSTANLDTNAYGLAVQKALKLTTNLIRTQWKTRDKVDEWVDSTGRIVLLGDAAHPSFPGGTHGTSMAVEDAVVLGSLFSHLNMIDQVPSFLSAYQELRQRRCELVNAADIGNARMVALPDGPLADKRNADMRAKNDDWDEGTLKAQFEEIAEIFAYDAGDAAEEWWVNWGRFSAAAREQPSMTDFFSGITMHHS</sequence>
<keyword evidence="6" id="KW-0812">Transmembrane</keyword>
<keyword evidence="10" id="KW-1185">Reference proteome</keyword>
<keyword evidence="3" id="KW-0274">FAD</keyword>
<dbReference type="SUPFAM" id="SSF51905">
    <property type="entry name" value="FAD/NAD(P)-binding domain"/>
    <property type="match status" value="1"/>
</dbReference>
<dbReference type="Pfam" id="PF01494">
    <property type="entry name" value="FAD_binding_3"/>
    <property type="match status" value="1"/>
</dbReference>
<keyword evidence="6" id="KW-0472">Membrane</keyword>